<name>A0A8J4TSV1_CLAMG</name>
<organism evidence="2 3">
    <name type="scientific">Clarias magur</name>
    <name type="common">Asian catfish</name>
    <name type="synonym">Macropteronotus magur</name>
    <dbReference type="NCBI Taxonomy" id="1594786"/>
    <lineage>
        <taxon>Eukaryota</taxon>
        <taxon>Metazoa</taxon>
        <taxon>Chordata</taxon>
        <taxon>Craniata</taxon>
        <taxon>Vertebrata</taxon>
        <taxon>Euteleostomi</taxon>
        <taxon>Actinopterygii</taxon>
        <taxon>Neopterygii</taxon>
        <taxon>Teleostei</taxon>
        <taxon>Ostariophysi</taxon>
        <taxon>Siluriformes</taxon>
        <taxon>Clariidae</taxon>
        <taxon>Clarias</taxon>
    </lineage>
</organism>
<gene>
    <name evidence="2" type="ORF">DAT39_009133</name>
</gene>
<feature type="compositionally biased region" description="Polar residues" evidence="1">
    <location>
        <begin position="49"/>
        <end position="59"/>
    </location>
</feature>
<keyword evidence="3" id="KW-1185">Reference proteome</keyword>
<comment type="caution">
    <text evidence="2">The sequence shown here is derived from an EMBL/GenBank/DDBJ whole genome shotgun (WGS) entry which is preliminary data.</text>
</comment>
<dbReference type="EMBL" id="QNUK01000118">
    <property type="protein sequence ID" value="KAF5901150.1"/>
    <property type="molecule type" value="Genomic_DNA"/>
</dbReference>
<evidence type="ECO:0000256" key="1">
    <source>
        <dbReference type="SAM" id="MobiDB-lite"/>
    </source>
</evidence>
<feature type="region of interest" description="Disordered" evidence="1">
    <location>
        <begin position="1"/>
        <end position="59"/>
    </location>
</feature>
<sequence length="59" mass="5973">MGKAQASEVTDAKMTDSKQQGMTACAPPQSREQDAASQGPTHPNGGAGNNASQVAYTPP</sequence>
<reference evidence="2" key="1">
    <citation type="submission" date="2020-07" db="EMBL/GenBank/DDBJ databases">
        <title>Clarias magur genome sequencing, assembly and annotation.</title>
        <authorList>
            <person name="Kushwaha B."/>
            <person name="Kumar R."/>
            <person name="Das P."/>
            <person name="Joshi C.G."/>
            <person name="Kumar D."/>
            <person name="Nagpure N.S."/>
            <person name="Pandey M."/>
            <person name="Agarwal S."/>
            <person name="Srivastava S."/>
            <person name="Singh M."/>
            <person name="Sahoo L."/>
            <person name="Jayasankar P."/>
            <person name="Meher P.K."/>
            <person name="Koringa P.G."/>
            <person name="Iquebal M.A."/>
            <person name="Das S.P."/>
            <person name="Bit A."/>
            <person name="Patnaik S."/>
            <person name="Patel N."/>
            <person name="Shah T.M."/>
            <person name="Hinsu A."/>
            <person name="Jena J.K."/>
        </authorList>
    </citation>
    <scope>NUCLEOTIDE SEQUENCE</scope>
    <source>
        <strain evidence="2">CIFAMagur01</strain>
        <tissue evidence="2">Testis</tissue>
    </source>
</reference>
<evidence type="ECO:0000313" key="3">
    <source>
        <dbReference type="Proteomes" id="UP000727407"/>
    </source>
</evidence>
<dbReference type="AlphaFoldDB" id="A0A8J4TSV1"/>
<dbReference type="Proteomes" id="UP000727407">
    <property type="component" value="Unassembled WGS sequence"/>
</dbReference>
<accession>A0A8J4TSV1</accession>
<evidence type="ECO:0000313" key="2">
    <source>
        <dbReference type="EMBL" id="KAF5901150.1"/>
    </source>
</evidence>
<proteinExistence type="predicted"/>
<protein>
    <submittedName>
        <fullName evidence="2">Uncharacterized protein</fullName>
    </submittedName>
</protein>